<feature type="transmembrane region" description="Helical" evidence="1">
    <location>
        <begin position="197"/>
        <end position="214"/>
    </location>
</feature>
<proteinExistence type="predicted"/>
<feature type="transmembrane region" description="Helical" evidence="1">
    <location>
        <begin position="164"/>
        <end position="185"/>
    </location>
</feature>
<accession>A0A1G1V2R5</accession>
<keyword evidence="1" id="KW-0812">Transmembrane</keyword>
<dbReference type="AlphaFoldDB" id="A0A1G1V2R5"/>
<dbReference type="InterPro" id="IPR018677">
    <property type="entry name" value="DUF2157"/>
</dbReference>
<evidence type="ECO:0000313" key="3">
    <source>
        <dbReference type="EMBL" id="OGY09669.1"/>
    </source>
</evidence>
<name>A0A1G1V2R5_9BACT</name>
<evidence type="ECO:0000313" key="4">
    <source>
        <dbReference type="Proteomes" id="UP000177967"/>
    </source>
</evidence>
<comment type="caution">
    <text evidence="3">The sequence shown here is derived from an EMBL/GenBank/DDBJ whole genome shotgun (WGS) entry which is preliminary data.</text>
</comment>
<organism evidence="3 4">
    <name type="scientific">Candidatus Blackburnbacteria bacterium RIFCSPHIGHO2_01_FULL_43_15b</name>
    <dbReference type="NCBI Taxonomy" id="1797513"/>
    <lineage>
        <taxon>Bacteria</taxon>
        <taxon>Candidatus Blackburniibacteriota</taxon>
    </lineage>
</organism>
<dbReference type="STRING" id="1797513.A2782_03025"/>
<feature type="transmembrane region" description="Helical" evidence="1">
    <location>
        <begin position="300"/>
        <end position="321"/>
    </location>
</feature>
<evidence type="ECO:0000259" key="2">
    <source>
        <dbReference type="Pfam" id="PF09925"/>
    </source>
</evidence>
<feature type="domain" description="DUF2157" evidence="2">
    <location>
        <begin position="41"/>
        <end position="126"/>
    </location>
</feature>
<dbReference type="EMBL" id="MHBW01000006">
    <property type="protein sequence ID" value="OGY09669.1"/>
    <property type="molecule type" value="Genomic_DNA"/>
</dbReference>
<feature type="transmembrane region" description="Helical" evidence="1">
    <location>
        <begin position="112"/>
        <end position="133"/>
    </location>
</feature>
<evidence type="ECO:0000256" key="1">
    <source>
        <dbReference type="SAM" id="Phobius"/>
    </source>
</evidence>
<reference evidence="3 4" key="1">
    <citation type="journal article" date="2016" name="Nat. Commun.">
        <title>Thousands of microbial genomes shed light on interconnected biogeochemical processes in an aquifer system.</title>
        <authorList>
            <person name="Anantharaman K."/>
            <person name="Brown C.T."/>
            <person name="Hug L.A."/>
            <person name="Sharon I."/>
            <person name="Castelle C.J."/>
            <person name="Probst A.J."/>
            <person name="Thomas B.C."/>
            <person name="Singh A."/>
            <person name="Wilkins M.J."/>
            <person name="Karaoz U."/>
            <person name="Brodie E.L."/>
            <person name="Williams K.H."/>
            <person name="Hubbard S.S."/>
            <person name="Banfield J.F."/>
        </authorList>
    </citation>
    <scope>NUCLEOTIDE SEQUENCE [LARGE SCALE GENOMIC DNA]</scope>
</reference>
<feature type="transmembrane region" description="Helical" evidence="1">
    <location>
        <begin position="52"/>
        <end position="70"/>
    </location>
</feature>
<feature type="transmembrane region" description="Helical" evidence="1">
    <location>
        <begin position="274"/>
        <end position="294"/>
    </location>
</feature>
<feature type="transmembrane region" description="Helical" evidence="1">
    <location>
        <begin position="249"/>
        <end position="269"/>
    </location>
</feature>
<gene>
    <name evidence="3" type="ORF">A2782_03025</name>
</gene>
<keyword evidence="1" id="KW-1133">Transmembrane helix</keyword>
<feature type="transmembrane region" description="Helical" evidence="1">
    <location>
        <begin position="82"/>
        <end position="100"/>
    </location>
</feature>
<feature type="transmembrane region" description="Helical" evidence="1">
    <location>
        <begin position="139"/>
        <end position="157"/>
    </location>
</feature>
<feature type="transmembrane region" description="Helical" evidence="1">
    <location>
        <begin position="221"/>
        <end position="243"/>
    </location>
</feature>
<dbReference type="Pfam" id="PF09925">
    <property type="entry name" value="DUF2157"/>
    <property type="match status" value="1"/>
</dbReference>
<keyword evidence="1" id="KW-0472">Membrane</keyword>
<protein>
    <recommendedName>
        <fullName evidence="2">DUF2157 domain-containing protein</fullName>
    </recommendedName>
</protein>
<dbReference type="Proteomes" id="UP000177967">
    <property type="component" value="Unassembled WGS sequence"/>
</dbReference>
<sequence>MTKEDLILKIQEMSSAGEITKEEIVEAYGHGQLATPKIHDTVPAKKLTISEILYYIGGAIVFAGIAILVFQNWETLPSLSKVLITLGSSVVAYVVGALLARDFKTDPIGHAFLLIAALTSPIGLFVTFDTAGLDLASRYVQTLIPAILFVTFLFSFFALKKSLLLLFLIIFGTWFYFSLTSLIFANQAVFSVKFFEYRSLVVGISYILLGYTLANTPRHSLSGFLYGFGVLAFLGSIFALGGWSPSQNIFWELLFPFAVFGAIFASIYLKSKSFLVFGTIYLMAYVLKITVEYFSEGLGWPISLMLAGLGLIGIGYLSFYINSRYFNKATASY</sequence>